<keyword evidence="2" id="KW-1185">Reference proteome</keyword>
<dbReference type="Proteomes" id="UP001178461">
    <property type="component" value="Chromosome 6"/>
</dbReference>
<organism evidence="1 2">
    <name type="scientific">Podarcis lilfordi</name>
    <name type="common">Lilford's wall lizard</name>
    <dbReference type="NCBI Taxonomy" id="74358"/>
    <lineage>
        <taxon>Eukaryota</taxon>
        <taxon>Metazoa</taxon>
        <taxon>Chordata</taxon>
        <taxon>Craniata</taxon>
        <taxon>Vertebrata</taxon>
        <taxon>Euteleostomi</taxon>
        <taxon>Lepidosauria</taxon>
        <taxon>Squamata</taxon>
        <taxon>Bifurcata</taxon>
        <taxon>Unidentata</taxon>
        <taxon>Episquamata</taxon>
        <taxon>Laterata</taxon>
        <taxon>Lacertibaenia</taxon>
        <taxon>Lacertidae</taxon>
        <taxon>Podarcis</taxon>
    </lineage>
</organism>
<accession>A0AA35P6M3</accession>
<evidence type="ECO:0000313" key="1">
    <source>
        <dbReference type="EMBL" id="CAI5777506.1"/>
    </source>
</evidence>
<dbReference type="EMBL" id="OX395131">
    <property type="protein sequence ID" value="CAI5777506.1"/>
    <property type="molecule type" value="Genomic_DNA"/>
</dbReference>
<reference evidence="1" key="1">
    <citation type="submission" date="2022-12" db="EMBL/GenBank/DDBJ databases">
        <authorList>
            <person name="Alioto T."/>
            <person name="Alioto T."/>
            <person name="Gomez Garrido J."/>
        </authorList>
    </citation>
    <scope>NUCLEOTIDE SEQUENCE</scope>
</reference>
<gene>
    <name evidence="1" type="ORF">PODLI_1B042666</name>
</gene>
<evidence type="ECO:0000313" key="2">
    <source>
        <dbReference type="Proteomes" id="UP001178461"/>
    </source>
</evidence>
<proteinExistence type="predicted"/>
<dbReference type="AlphaFoldDB" id="A0AA35P6M3"/>
<sequence length="69" mass="7616">MHWETSDVKAFGNPGTEECYRKLTATQQNSTCIQSTYLTGPHFCCCIEIRHSGGKQALLQQAADLHGTT</sequence>
<protein>
    <submittedName>
        <fullName evidence="1">Uncharacterized protein</fullName>
    </submittedName>
</protein>
<name>A0AA35P6M3_9SAUR</name>